<dbReference type="FunFam" id="3.20.20.150:FF:000001">
    <property type="entry name" value="Probable endonuclease 4"/>
    <property type="match status" value="1"/>
</dbReference>
<organism evidence="11 12">
    <name type="scientific">Pseudodesulfovibrio aespoeensis (strain ATCC 700646 / DSM 10631 / Aspo-2)</name>
    <name type="common">Desulfovibrio aespoeensis</name>
    <dbReference type="NCBI Taxonomy" id="643562"/>
    <lineage>
        <taxon>Bacteria</taxon>
        <taxon>Pseudomonadati</taxon>
        <taxon>Thermodesulfobacteriota</taxon>
        <taxon>Desulfovibrionia</taxon>
        <taxon>Desulfovibrionales</taxon>
        <taxon>Desulfovibrionaceae</taxon>
    </lineage>
</organism>
<feature type="binding site" evidence="9">
    <location>
        <position position="194"/>
    </location>
    <ligand>
        <name>Zn(2+)</name>
        <dbReference type="ChEBI" id="CHEBI:29105"/>
        <label>2</label>
    </ligand>
</feature>
<dbReference type="PANTHER" id="PTHR21445:SF0">
    <property type="entry name" value="APURINIC-APYRIMIDINIC ENDONUCLEASE"/>
    <property type="match status" value="1"/>
</dbReference>
<dbReference type="Gene3D" id="3.20.20.150">
    <property type="entry name" value="Divalent-metal-dependent TIM barrel enzymes"/>
    <property type="match status" value="1"/>
</dbReference>
<evidence type="ECO:0000256" key="6">
    <source>
        <dbReference type="ARBA" id="ARBA00022801"/>
    </source>
</evidence>
<comment type="cofactor">
    <cofactor evidence="9">
        <name>Zn(2+)</name>
        <dbReference type="ChEBI" id="CHEBI:29105"/>
    </cofactor>
    <text evidence="9">Binds 3 Zn(2+) ions.</text>
</comment>
<dbReference type="EC" id="3.1.21.2" evidence="9"/>
<dbReference type="eggNOG" id="COG0648">
    <property type="taxonomic scope" value="Bacteria"/>
</dbReference>
<dbReference type="GO" id="GO:0003906">
    <property type="term" value="F:DNA-(apurinic or apyrimidinic site) endonuclease activity"/>
    <property type="evidence" value="ECO:0007669"/>
    <property type="project" value="TreeGrafter"/>
</dbReference>
<dbReference type="InterPro" id="IPR036237">
    <property type="entry name" value="Xyl_isomerase-like_sf"/>
</dbReference>
<dbReference type="PANTHER" id="PTHR21445">
    <property type="entry name" value="ENDONUCLEASE IV ENDODEOXYRIBONUCLEASE IV"/>
    <property type="match status" value="1"/>
</dbReference>
<feature type="binding site" evidence="9">
    <location>
        <position position="276"/>
    </location>
    <ligand>
        <name>Zn(2+)</name>
        <dbReference type="ChEBI" id="CHEBI:29105"/>
        <label>2</label>
    </ligand>
</feature>
<dbReference type="CDD" id="cd00019">
    <property type="entry name" value="AP2Ec"/>
    <property type="match status" value="1"/>
</dbReference>
<evidence type="ECO:0000256" key="9">
    <source>
        <dbReference type="HAMAP-Rule" id="MF_00152"/>
    </source>
</evidence>
<feature type="binding site" evidence="9">
    <location>
        <position position="197"/>
    </location>
    <ligand>
        <name>Zn(2+)</name>
        <dbReference type="ChEBI" id="CHEBI:29105"/>
        <label>3</label>
    </ligand>
</feature>
<dbReference type="PROSITE" id="PS00729">
    <property type="entry name" value="AP_NUCLEASE_F2_1"/>
    <property type="match status" value="1"/>
</dbReference>
<comment type="similarity">
    <text evidence="1 9">Belongs to the AP endonuclease 2 family.</text>
</comment>
<keyword evidence="4 9" id="KW-0255">Endonuclease</keyword>
<gene>
    <name evidence="9" type="primary">nfo</name>
    <name evidence="11" type="ordered locus">Daes_3292</name>
</gene>
<dbReference type="PROSITE" id="PS00730">
    <property type="entry name" value="AP_NUCLEASE_F2_2"/>
    <property type="match status" value="1"/>
</dbReference>
<dbReference type="GO" id="GO:0006284">
    <property type="term" value="P:base-excision repair"/>
    <property type="evidence" value="ECO:0007669"/>
    <property type="project" value="TreeGrafter"/>
</dbReference>
<feature type="binding site" evidence="9">
    <location>
        <position position="119"/>
    </location>
    <ligand>
        <name>Zn(2+)</name>
        <dbReference type="ChEBI" id="CHEBI:29105"/>
        <label>1</label>
    </ligand>
</feature>
<dbReference type="KEGG" id="das:Daes_3292"/>
<sequence>MTPESGRAPAKCNDLLGAHMSIAGGLHMAFEHIRAAGGTALQIFTRNQRQWRIPELSAYDADLFAMAWSQWGDSPVAAHDSYLINLASPDPDLLERSRAAFAEELRRVETLNIPYLVTHPGSHLGQGVDAGIVRYAAALDQAIDQAMDRSPTSRAMILLETTAGQGTNLGSTFEELARIMELSRHADRLGVCYDTCHTFAAGYDIRTPEAYAATFDHFDRIIGLPRLRFFHLNDTKSDFASRKDRHEHIGQGAIGLEGFRLLMRDPRFVRVPKVLETPKDKDLADDVRNLTLLRRLAGGEEEHP</sequence>
<dbReference type="HAMAP" id="MF_00152">
    <property type="entry name" value="Nfo"/>
    <property type="match status" value="1"/>
</dbReference>
<keyword evidence="8 9" id="KW-0234">DNA repair</keyword>
<keyword evidence="5 9" id="KW-0227">DNA damage</keyword>
<dbReference type="STRING" id="643562.Daes_3292"/>
<dbReference type="SMART" id="SM00518">
    <property type="entry name" value="AP2Ec"/>
    <property type="match status" value="1"/>
</dbReference>
<dbReference type="SUPFAM" id="SSF51658">
    <property type="entry name" value="Xylose isomerase-like"/>
    <property type="match status" value="1"/>
</dbReference>
<proteinExistence type="inferred from homology"/>
<keyword evidence="6 9" id="KW-0378">Hydrolase</keyword>
<keyword evidence="2 9" id="KW-0540">Nuclease</keyword>
<dbReference type="InterPro" id="IPR018246">
    <property type="entry name" value="AP_endonuc_F2_Zn_BS"/>
</dbReference>
<evidence type="ECO:0000256" key="3">
    <source>
        <dbReference type="ARBA" id="ARBA00022723"/>
    </source>
</evidence>
<dbReference type="AlphaFoldDB" id="E6VSD7"/>
<dbReference type="NCBIfam" id="TIGR00587">
    <property type="entry name" value="nfo"/>
    <property type="match status" value="1"/>
</dbReference>
<dbReference type="HOGENOM" id="CLU_025885_0_1_7"/>
<dbReference type="PROSITE" id="PS51432">
    <property type="entry name" value="AP_NUCLEASE_F2_4"/>
    <property type="match status" value="1"/>
</dbReference>
<dbReference type="RefSeq" id="WP_013516176.1">
    <property type="nucleotide sequence ID" value="NC_014844.1"/>
</dbReference>
<evidence type="ECO:0000256" key="1">
    <source>
        <dbReference type="ARBA" id="ARBA00005340"/>
    </source>
</evidence>
<evidence type="ECO:0000259" key="10">
    <source>
        <dbReference type="Pfam" id="PF01261"/>
    </source>
</evidence>
<keyword evidence="12" id="KW-1185">Reference proteome</keyword>
<dbReference type="GO" id="GO:0008270">
    <property type="term" value="F:zinc ion binding"/>
    <property type="evidence" value="ECO:0007669"/>
    <property type="project" value="UniProtKB-UniRule"/>
</dbReference>
<dbReference type="InterPro" id="IPR001719">
    <property type="entry name" value="AP_endonuc_2"/>
</dbReference>
<dbReference type="InterPro" id="IPR013022">
    <property type="entry name" value="Xyl_isomerase-like_TIM-brl"/>
</dbReference>
<dbReference type="Pfam" id="PF01261">
    <property type="entry name" value="AP_endonuc_2"/>
    <property type="match status" value="1"/>
</dbReference>
<evidence type="ECO:0000256" key="2">
    <source>
        <dbReference type="ARBA" id="ARBA00022722"/>
    </source>
</evidence>
<dbReference type="EMBL" id="CP002431">
    <property type="protein sequence ID" value="ADU64280.1"/>
    <property type="molecule type" value="Genomic_DNA"/>
</dbReference>
<dbReference type="GO" id="GO:0008081">
    <property type="term" value="F:phosphoric diester hydrolase activity"/>
    <property type="evidence" value="ECO:0007669"/>
    <property type="project" value="TreeGrafter"/>
</dbReference>
<accession>E6VSD7</accession>
<feature type="binding site" evidence="9">
    <location>
        <position position="160"/>
    </location>
    <ligand>
        <name>Zn(2+)</name>
        <dbReference type="ChEBI" id="CHEBI:29105"/>
        <label>1</label>
    </ligand>
</feature>
<name>E6VSD7_PSEA9</name>
<dbReference type="Proteomes" id="UP000002191">
    <property type="component" value="Chromosome"/>
</dbReference>
<feature type="binding site" evidence="9">
    <location>
        <position position="231"/>
    </location>
    <ligand>
        <name>Zn(2+)</name>
        <dbReference type="ChEBI" id="CHEBI:29105"/>
        <label>2</label>
    </ligand>
</feature>
<evidence type="ECO:0000256" key="4">
    <source>
        <dbReference type="ARBA" id="ARBA00022759"/>
    </source>
</evidence>
<dbReference type="GO" id="GO:0008833">
    <property type="term" value="F:deoxyribonuclease IV (phage-T4-induced) activity"/>
    <property type="evidence" value="ECO:0007669"/>
    <property type="project" value="UniProtKB-UniRule"/>
</dbReference>
<evidence type="ECO:0000313" key="11">
    <source>
        <dbReference type="EMBL" id="ADU64280.1"/>
    </source>
</evidence>
<comment type="catalytic activity">
    <reaction evidence="9">
        <text>Endonucleolytic cleavage to 5'-phosphooligonucleotide end-products.</text>
        <dbReference type="EC" id="3.1.21.2"/>
    </reaction>
</comment>
<reference evidence="12" key="1">
    <citation type="submission" date="2010-12" db="EMBL/GenBank/DDBJ databases">
        <title>Complete sequence of Desulfovibrio aespoeensis Aspo-2.</title>
        <authorList>
            <consortium name="US DOE Joint Genome Institute"/>
            <person name="Lucas S."/>
            <person name="Copeland A."/>
            <person name="Lapidus A."/>
            <person name="Cheng J.-F."/>
            <person name="Goodwin L."/>
            <person name="Pitluck S."/>
            <person name="Chertkov O."/>
            <person name="Misra M."/>
            <person name="Detter J.C."/>
            <person name="Han C."/>
            <person name="Tapia R."/>
            <person name="Land M."/>
            <person name="Hauser L."/>
            <person name="Kyrpides N."/>
            <person name="Ivanova N."/>
            <person name="Ovchinnikova G."/>
            <person name="Pedersen K."/>
            <person name="Jagevall S."/>
            <person name="Hazen T."/>
            <person name="Woyke T."/>
        </authorList>
    </citation>
    <scope>NUCLEOTIDE SEQUENCE [LARGE SCALE GENOMIC DNA]</scope>
    <source>
        <strain evidence="12">ATCC 700646 / DSM 10631 / Aspo-2</strain>
    </source>
</reference>
<feature type="binding site" evidence="9">
    <location>
        <position position="160"/>
    </location>
    <ligand>
        <name>Zn(2+)</name>
        <dbReference type="ChEBI" id="CHEBI:29105"/>
        <label>2</label>
    </ligand>
</feature>
<keyword evidence="7 9" id="KW-0862">Zinc</keyword>
<evidence type="ECO:0000256" key="7">
    <source>
        <dbReference type="ARBA" id="ARBA00022833"/>
    </source>
</evidence>
<keyword evidence="3 9" id="KW-0479">Metal-binding</keyword>
<feature type="binding site" evidence="9">
    <location>
        <position position="244"/>
    </location>
    <ligand>
        <name>Zn(2+)</name>
        <dbReference type="ChEBI" id="CHEBI:29105"/>
        <label>3</label>
    </ligand>
</feature>
<feature type="binding site" evidence="9">
    <location>
        <position position="246"/>
    </location>
    <ligand>
        <name>Zn(2+)</name>
        <dbReference type="ChEBI" id="CHEBI:29105"/>
        <label>3</label>
    </ligand>
</feature>
<evidence type="ECO:0000256" key="5">
    <source>
        <dbReference type="ARBA" id="ARBA00022763"/>
    </source>
</evidence>
<dbReference type="OrthoDB" id="9805666at2"/>
<dbReference type="GO" id="GO:0003677">
    <property type="term" value="F:DNA binding"/>
    <property type="evidence" value="ECO:0007669"/>
    <property type="project" value="InterPro"/>
</dbReference>
<evidence type="ECO:0000256" key="8">
    <source>
        <dbReference type="ARBA" id="ARBA00023204"/>
    </source>
</evidence>
<feature type="domain" description="Xylose isomerase-like TIM barrel" evidence="10">
    <location>
        <begin position="30"/>
        <end position="285"/>
    </location>
</feature>
<reference evidence="11 12" key="2">
    <citation type="journal article" date="2014" name="Genome Announc.">
        <title>Complete Genome Sequence of the Subsurface, Mesophilic Sulfate-Reducing Bacterium Desulfovibrio aespoeensis Aspo-2.</title>
        <authorList>
            <person name="Pedersen K."/>
            <person name="Bengtsson A."/>
            <person name="Edlund J."/>
            <person name="Rabe L."/>
            <person name="Hazen T."/>
            <person name="Chakraborty R."/>
            <person name="Goodwin L."/>
            <person name="Shapiro N."/>
        </authorList>
    </citation>
    <scope>NUCLEOTIDE SEQUENCE [LARGE SCALE GENOMIC DNA]</scope>
    <source>
        <strain evidence="12">ATCC 700646 / DSM 10631 / Aspo-2</strain>
    </source>
</reference>
<protein>
    <recommendedName>
        <fullName evidence="9">Probable endonuclease 4</fullName>
        <ecNumber evidence="9">3.1.21.2</ecNumber>
    </recommendedName>
    <alternativeName>
        <fullName evidence="9">Endodeoxyribonuclease IV</fullName>
    </alternativeName>
    <alternativeName>
        <fullName evidence="9">Endonuclease IV</fullName>
    </alternativeName>
</protein>
<evidence type="ECO:0000313" key="12">
    <source>
        <dbReference type="Proteomes" id="UP000002191"/>
    </source>
</evidence>
<feature type="binding site" evidence="9">
    <location>
        <position position="79"/>
    </location>
    <ligand>
        <name>Zn(2+)</name>
        <dbReference type="ChEBI" id="CHEBI:29105"/>
        <label>1</label>
    </ligand>
</feature>
<comment type="function">
    <text evidence="9">Endonuclease IV plays a role in DNA repair. It cleaves phosphodiester bonds at apurinic or apyrimidinic (AP) sites, generating a 3'-hydroxyl group and a 5'-terminal sugar phosphate.</text>
</comment>